<feature type="region of interest" description="Disordered" evidence="5">
    <location>
        <begin position="235"/>
        <end position="298"/>
    </location>
</feature>
<dbReference type="PROSITE" id="PS50042">
    <property type="entry name" value="CNMP_BINDING_3"/>
    <property type="match status" value="1"/>
</dbReference>
<name>A0A4R0RST0_9APHY</name>
<reference evidence="9 10" key="1">
    <citation type="submission" date="2018-11" db="EMBL/GenBank/DDBJ databases">
        <title>Genome assembly of Steccherinum ochraceum LE-BIN_3174, the white-rot fungus of the Steccherinaceae family (The Residual Polyporoid clade, Polyporales, Basidiomycota).</title>
        <authorList>
            <person name="Fedorova T.V."/>
            <person name="Glazunova O.A."/>
            <person name="Landesman E.O."/>
            <person name="Moiseenko K.V."/>
            <person name="Psurtseva N.V."/>
            <person name="Savinova O.S."/>
            <person name="Shakhova N.V."/>
            <person name="Tyazhelova T.V."/>
            <person name="Vasina D.V."/>
        </authorList>
    </citation>
    <scope>NUCLEOTIDE SEQUENCE [LARGE SCALE GENOMIC DNA]</scope>
    <source>
        <strain evidence="9 10">LE-BIN_3174</strain>
    </source>
</reference>
<organism evidence="9 10">
    <name type="scientific">Steccherinum ochraceum</name>
    <dbReference type="NCBI Taxonomy" id="92696"/>
    <lineage>
        <taxon>Eukaryota</taxon>
        <taxon>Fungi</taxon>
        <taxon>Dikarya</taxon>
        <taxon>Basidiomycota</taxon>
        <taxon>Agaricomycotina</taxon>
        <taxon>Agaricomycetes</taxon>
        <taxon>Polyporales</taxon>
        <taxon>Steccherinaceae</taxon>
        <taxon>Steccherinum</taxon>
    </lineage>
</organism>
<dbReference type="PANTHER" id="PTHR43310:SF4">
    <property type="entry name" value="AFR304WP"/>
    <property type="match status" value="1"/>
</dbReference>
<accession>A0A4R0RST0</accession>
<dbReference type="InterPro" id="IPR014710">
    <property type="entry name" value="RmlC-like_jellyroll"/>
</dbReference>
<evidence type="ECO:0000259" key="8">
    <source>
        <dbReference type="PROSITE" id="PS50801"/>
    </source>
</evidence>
<evidence type="ECO:0000256" key="2">
    <source>
        <dbReference type="ARBA" id="ARBA00022692"/>
    </source>
</evidence>
<feature type="region of interest" description="Disordered" evidence="5">
    <location>
        <begin position="1"/>
        <end position="88"/>
    </location>
</feature>
<dbReference type="SUPFAM" id="SSF52091">
    <property type="entry name" value="SpoIIaa-like"/>
    <property type="match status" value="1"/>
</dbReference>
<sequence length="1115" mass="121544">MSRDSNSPSYTDPFAPGLAPVPPVVRGRNASSSTYDALSPSPRDFAQFVRSGHNESPLSRAGLLQPQSYISTMSRQSRPKNGAGFAHSAGDIRDHTMQLSSRPIQLATPTTTTLMSSPNVSQDAFIFPTSTLHSPAEEDEGASRIEPLSASISSVLMGEDVSSDLSASTSTISTQRGGVLTPRGGGGRAERFQSGIALLRSHQEGLENVDIPASQEPTPTGTPKAFADAPVPAGIASASVDTTPPTSDVLRQDAALREPPEPEPERRTLLGDVENGPTNYHSVDSSPSGRGGGGPQKSFAQRVINSWRHRLSTAPGTSSINKIPAEVVRALPAVLLGGLLNILDGVSYGMIIFPAAGVFAGLGGVGVSMFFVTAVVSQLLYSAGGSGFAGANGSMMIEVVPFFHILAQSISDYIGEDRPHEVLATTMVAFAFSSLLTGVTFFVLGYLRMGSLIGFFPRHILVGCIGGVGVFLIITGLTVCTRITEDDFDLSLATLKFFLLNAYNLALWVPPFALAVLLRVITAKYHHQLIFPLYFILIPVVFYMVVAAARLDVGSLRGNGWLFDMDTADEPWYRFWTFFDFRATNWGALWDTLPTQFALLFFNILHPPLNVPALAVSLNHDVDTDKELVAHGYSNILAGLLGTVPNYLVYVNTLLFYRVGGDTRISGFLLAGANVALLLIGTGPIAYLPVMVVGALIFVLGIDLVKEALWDTRHRVNRWEYITIASIMVCMTVWDFVIGVIFGIIMSCFFFVVQNSQRRSIRVLHTGETAMSTVRRPGAHRAYIREVSKQTTILRLQGFIFFGTITYVEGTIRTLVEAQALQRSPIRFLILDLALAVGVDMSAAEAFVRVQRLLATNRIVLVLCGFTVESPVGKALKSVGLLEMDGVEVFADYTEALEWTENAYLSAWFMSRKLESDAVPLPARLRAIEHDSASLSVTPRRSQMLEVGFRTIARDDTPPELLSPGEREPLNTILKAFSSYGPLERERFRPLVRYLEPRSYPAGHVLWSQGDAPDGLYIVEDGILRAIYQFADYTSPTYETMMPGTLAGELSMLSGLERNATCVVERDAKVWKLSGESLRRLQVDEPELAREFTQLVLKSAKLDYDILLSALASRQ</sequence>
<evidence type="ECO:0000256" key="3">
    <source>
        <dbReference type="ARBA" id="ARBA00022989"/>
    </source>
</evidence>
<comment type="caution">
    <text evidence="9">The sequence shown here is derived from an EMBL/GenBank/DDBJ whole genome shotgun (WGS) entry which is preliminary data.</text>
</comment>
<dbReference type="Pfam" id="PF00027">
    <property type="entry name" value="cNMP_binding"/>
    <property type="match status" value="1"/>
</dbReference>
<keyword evidence="2 6" id="KW-0812">Transmembrane</keyword>
<dbReference type="InterPro" id="IPR036513">
    <property type="entry name" value="STAS_dom_sf"/>
</dbReference>
<dbReference type="EMBL" id="RWJN01000022">
    <property type="protein sequence ID" value="TCD70373.1"/>
    <property type="molecule type" value="Genomic_DNA"/>
</dbReference>
<evidence type="ECO:0000313" key="9">
    <source>
        <dbReference type="EMBL" id="TCD70373.1"/>
    </source>
</evidence>
<dbReference type="CDD" id="cd07042">
    <property type="entry name" value="STAS_SulP_like_sulfate_transporter"/>
    <property type="match status" value="1"/>
</dbReference>
<dbReference type="OrthoDB" id="409725at2759"/>
<feature type="compositionally biased region" description="Low complexity" evidence="5">
    <location>
        <begin position="166"/>
        <end position="182"/>
    </location>
</feature>
<evidence type="ECO:0000256" key="5">
    <source>
        <dbReference type="SAM" id="MobiDB-lite"/>
    </source>
</evidence>
<dbReference type="InterPro" id="IPR052706">
    <property type="entry name" value="Membrane-Transporter-like"/>
</dbReference>
<feature type="transmembrane region" description="Helical" evidence="6">
    <location>
        <begin position="459"/>
        <end position="477"/>
    </location>
</feature>
<feature type="region of interest" description="Disordered" evidence="5">
    <location>
        <begin position="166"/>
        <end position="189"/>
    </location>
</feature>
<dbReference type="Proteomes" id="UP000292702">
    <property type="component" value="Unassembled WGS sequence"/>
</dbReference>
<feature type="transmembrane region" description="Helical" evidence="6">
    <location>
        <begin position="636"/>
        <end position="657"/>
    </location>
</feature>
<feature type="transmembrane region" description="Helical" evidence="6">
    <location>
        <begin position="530"/>
        <end position="551"/>
    </location>
</feature>
<comment type="subcellular location">
    <subcellularLocation>
        <location evidence="1">Membrane</location>
        <topology evidence="1">Multi-pass membrane protein</topology>
    </subcellularLocation>
</comment>
<dbReference type="Pfam" id="PF00916">
    <property type="entry name" value="Sulfate_transp"/>
    <property type="match status" value="1"/>
</dbReference>
<dbReference type="AlphaFoldDB" id="A0A4R0RST0"/>
<dbReference type="PANTHER" id="PTHR43310">
    <property type="entry name" value="SULFATE TRANSPORTER YBAR-RELATED"/>
    <property type="match status" value="1"/>
</dbReference>
<dbReference type="InterPro" id="IPR018490">
    <property type="entry name" value="cNMP-bd_dom_sf"/>
</dbReference>
<evidence type="ECO:0000256" key="6">
    <source>
        <dbReference type="SAM" id="Phobius"/>
    </source>
</evidence>
<feature type="transmembrane region" description="Helical" evidence="6">
    <location>
        <begin position="359"/>
        <end position="381"/>
    </location>
</feature>
<feature type="transmembrane region" description="Helical" evidence="6">
    <location>
        <begin position="497"/>
        <end position="518"/>
    </location>
</feature>
<dbReference type="SMART" id="SM00100">
    <property type="entry name" value="cNMP"/>
    <property type="match status" value="1"/>
</dbReference>
<dbReference type="InterPro" id="IPR002645">
    <property type="entry name" value="STAS_dom"/>
</dbReference>
<feature type="transmembrane region" description="Helical" evidence="6">
    <location>
        <begin position="427"/>
        <end position="447"/>
    </location>
</feature>
<evidence type="ECO:0000256" key="1">
    <source>
        <dbReference type="ARBA" id="ARBA00004141"/>
    </source>
</evidence>
<feature type="compositionally biased region" description="Polar residues" evidence="5">
    <location>
        <begin position="1"/>
        <end position="10"/>
    </location>
</feature>
<keyword evidence="10" id="KW-1185">Reference proteome</keyword>
<protein>
    <recommendedName>
        <fullName evidence="11">STAS domain-containing protein</fullName>
    </recommendedName>
</protein>
<feature type="compositionally biased region" description="Basic and acidic residues" evidence="5">
    <location>
        <begin position="250"/>
        <end position="269"/>
    </location>
</feature>
<feature type="domain" description="Cyclic nucleotide-binding" evidence="7">
    <location>
        <begin position="979"/>
        <end position="1099"/>
    </location>
</feature>
<dbReference type="Gene3D" id="3.30.750.24">
    <property type="entry name" value="STAS domain"/>
    <property type="match status" value="1"/>
</dbReference>
<feature type="transmembrane region" description="Helical" evidence="6">
    <location>
        <begin position="722"/>
        <end position="753"/>
    </location>
</feature>
<dbReference type="InterPro" id="IPR000595">
    <property type="entry name" value="cNMP-bd_dom"/>
</dbReference>
<evidence type="ECO:0008006" key="11">
    <source>
        <dbReference type="Google" id="ProtNLM"/>
    </source>
</evidence>
<feature type="transmembrane region" description="Helical" evidence="6">
    <location>
        <begin position="669"/>
        <end position="702"/>
    </location>
</feature>
<dbReference type="Gene3D" id="2.60.120.10">
    <property type="entry name" value="Jelly Rolls"/>
    <property type="match status" value="1"/>
</dbReference>
<keyword evidence="4 6" id="KW-0472">Membrane</keyword>
<keyword evidence="3 6" id="KW-1133">Transmembrane helix</keyword>
<feature type="compositionally biased region" description="Polar residues" evidence="5">
    <location>
        <begin position="65"/>
        <end position="76"/>
    </location>
</feature>
<dbReference type="CDD" id="cd00038">
    <property type="entry name" value="CAP_ED"/>
    <property type="match status" value="1"/>
</dbReference>
<feature type="domain" description="STAS" evidence="8">
    <location>
        <begin position="793"/>
        <end position="900"/>
    </location>
</feature>
<evidence type="ECO:0000313" key="10">
    <source>
        <dbReference type="Proteomes" id="UP000292702"/>
    </source>
</evidence>
<dbReference type="PROSITE" id="PS50801">
    <property type="entry name" value="STAS"/>
    <property type="match status" value="1"/>
</dbReference>
<dbReference type="GO" id="GO:0016020">
    <property type="term" value="C:membrane"/>
    <property type="evidence" value="ECO:0007669"/>
    <property type="project" value="UniProtKB-SubCell"/>
</dbReference>
<dbReference type="Pfam" id="PF01740">
    <property type="entry name" value="STAS"/>
    <property type="match status" value="1"/>
</dbReference>
<evidence type="ECO:0000256" key="4">
    <source>
        <dbReference type="ARBA" id="ARBA00023136"/>
    </source>
</evidence>
<dbReference type="STRING" id="92696.A0A4R0RST0"/>
<evidence type="ECO:0000259" key="7">
    <source>
        <dbReference type="PROSITE" id="PS50042"/>
    </source>
</evidence>
<dbReference type="InterPro" id="IPR011547">
    <property type="entry name" value="SLC26A/SulP_dom"/>
</dbReference>
<proteinExistence type="predicted"/>
<dbReference type="SUPFAM" id="SSF51206">
    <property type="entry name" value="cAMP-binding domain-like"/>
    <property type="match status" value="1"/>
</dbReference>
<feature type="transmembrane region" description="Helical" evidence="6">
    <location>
        <begin position="388"/>
        <end position="407"/>
    </location>
</feature>
<gene>
    <name evidence="9" type="ORF">EIP91_003725</name>
</gene>